<dbReference type="GeneID" id="60420306"/>
<evidence type="ECO:0000313" key="19">
    <source>
        <dbReference type="Proteomes" id="UP000058925"/>
    </source>
</evidence>
<evidence type="ECO:0000256" key="10">
    <source>
        <dbReference type="ARBA" id="ARBA00023239"/>
    </source>
</evidence>
<evidence type="ECO:0000256" key="4">
    <source>
        <dbReference type="ARBA" id="ARBA00022763"/>
    </source>
</evidence>
<dbReference type="AlphaFoldDB" id="A0A654LTE5"/>
<feature type="domain" description="FPG-type" evidence="16">
    <location>
        <begin position="266"/>
        <end position="301"/>
    </location>
</feature>
<keyword evidence="4" id="KW-0227">DNA damage</keyword>
<keyword evidence="3" id="KW-0479">Metal-binding</keyword>
<dbReference type="Gene3D" id="3.20.190.10">
    <property type="entry name" value="MutM-like, N-terminal"/>
    <property type="match status" value="1"/>
</dbReference>
<sequence length="305" mass="34993">MSEGPEVKITADKIWNALSGKRIANILHNKIDSSLEDKIIGSSTEYVKTFGKNIVIKFSSGVYLRNHMMMWGKWRIYERDEYESGTAKSPPRSSYTKLKHKNTDKIQVKREEVSDVRKDSRTRLTIITLDKVLVQFNGPVLQFSLNDPATMEPIASLGPDAMSPNYDKDTVMDIMKSKSKNTGMIISNALLDQKILSGIGNKYKSEILFLNNTYPFEKVTTFSNDELNRLVMDVPRILKFGYQNSGRTRRPKTTDKEKISWDTTHWVFRRSGKPCWICGSKIVSERKLTARPTFWCPNCQPIKVH</sequence>
<evidence type="ECO:0000256" key="11">
    <source>
        <dbReference type="ARBA" id="ARBA00023268"/>
    </source>
</evidence>
<evidence type="ECO:0000313" key="18">
    <source>
        <dbReference type="EMBL" id="ALI34297.1"/>
    </source>
</evidence>
<dbReference type="Proteomes" id="UP000058925">
    <property type="component" value="Chromosome"/>
</dbReference>
<comment type="similarity">
    <text evidence="1">Belongs to the FPG family.</text>
</comment>
<evidence type="ECO:0000256" key="12">
    <source>
        <dbReference type="ARBA" id="ARBA00023295"/>
    </source>
</evidence>
<dbReference type="SMART" id="SM01232">
    <property type="entry name" value="H2TH"/>
    <property type="match status" value="1"/>
</dbReference>
<keyword evidence="5 14" id="KW-0863">Zinc-finger</keyword>
<evidence type="ECO:0000256" key="2">
    <source>
        <dbReference type="ARBA" id="ARBA00012720"/>
    </source>
</evidence>
<gene>
    <name evidence="18" type="primary">nei</name>
    <name evidence="18" type="ORF">NMY3_00083</name>
</gene>
<dbReference type="EC" id="4.2.99.18" evidence="2"/>
<accession>A0A654LTE5</accession>
<comment type="catalytic activity">
    <reaction evidence="13">
        <text>2'-deoxyribonucleotide-(2'-deoxyribose 5'-phosphate)-2'-deoxyribonucleotide-DNA = a 3'-end 2'-deoxyribonucleotide-(2,3-dehydro-2,3-deoxyribose 5'-phosphate)-DNA + a 5'-end 5'-phospho-2'-deoxyribonucleoside-DNA + H(+)</text>
        <dbReference type="Rhea" id="RHEA:66592"/>
        <dbReference type="Rhea" id="RHEA-COMP:13180"/>
        <dbReference type="Rhea" id="RHEA-COMP:16897"/>
        <dbReference type="Rhea" id="RHEA-COMP:17067"/>
        <dbReference type="ChEBI" id="CHEBI:15378"/>
        <dbReference type="ChEBI" id="CHEBI:136412"/>
        <dbReference type="ChEBI" id="CHEBI:157695"/>
        <dbReference type="ChEBI" id="CHEBI:167181"/>
        <dbReference type="EC" id="4.2.99.18"/>
    </reaction>
</comment>
<evidence type="ECO:0000256" key="7">
    <source>
        <dbReference type="ARBA" id="ARBA00022833"/>
    </source>
</evidence>
<evidence type="ECO:0000256" key="8">
    <source>
        <dbReference type="ARBA" id="ARBA00023125"/>
    </source>
</evidence>
<keyword evidence="10" id="KW-0456">Lyase</keyword>
<dbReference type="InterPro" id="IPR035937">
    <property type="entry name" value="FPG_N"/>
</dbReference>
<keyword evidence="11" id="KW-0511">Multifunctional enzyme</keyword>
<keyword evidence="19" id="KW-1185">Reference proteome</keyword>
<evidence type="ECO:0000259" key="17">
    <source>
        <dbReference type="PROSITE" id="PS51068"/>
    </source>
</evidence>
<evidence type="ECO:0000256" key="6">
    <source>
        <dbReference type="ARBA" id="ARBA00022801"/>
    </source>
</evidence>
<dbReference type="PROSITE" id="PS51068">
    <property type="entry name" value="FPG_CAT"/>
    <property type="match status" value="1"/>
</dbReference>
<dbReference type="OrthoDB" id="53322at2157"/>
<dbReference type="RefSeq" id="WP_196816987.1">
    <property type="nucleotide sequence ID" value="NZ_CP012850.1"/>
</dbReference>
<dbReference type="Pfam" id="PF01149">
    <property type="entry name" value="Fapy_DNA_glyco"/>
    <property type="match status" value="1"/>
</dbReference>
<organism evidence="18 19">
    <name type="scientific">Candidatus Nitrosocosmicus oleophilus</name>
    <dbReference type="NCBI Taxonomy" id="1353260"/>
    <lineage>
        <taxon>Archaea</taxon>
        <taxon>Nitrososphaerota</taxon>
        <taxon>Nitrososphaeria</taxon>
        <taxon>Nitrososphaerales</taxon>
        <taxon>Nitrososphaeraceae</taxon>
        <taxon>Candidatus Nitrosocosmicus</taxon>
    </lineage>
</organism>
<dbReference type="SUPFAM" id="SSF57716">
    <property type="entry name" value="Glucocorticoid receptor-like (DNA-binding domain)"/>
    <property type="match status" value="1"/>
</dbReference>
<dbReference type="Gene3D" id="1.10.8.50">
    <property type="match status" value="1"/>
</dbReference>
<evidence type="ECO:0000256" key="9">
    <source>
        <dbReference type="ARBA" id="ARBA00023204"/>
    </source>
</evidence>
<feature type="region of interest" description="Disordered" evidence="15">
    <location>
        <begin position="82"/>
        <end position="101"/>
    </location>
</feature>
<dbReference type="KEGG" id="taa:NMY3_00083"/>
<dbReference type="InterPro" id="IPR015887">
    <property type="entry name" value="DNA_glyclase_Znf_dom_DNA_BS"/>
</dbReference>
<dbReference type="InterPro" id="IPR012319">
    <property type="entry name" value="FPG_cat"/>
</dbReference>
<name>A0A654LTE5_9ARCH</name>
<protein>
    <recommendedName>
        <fullName evidence="2">DNA-(apurinic or apyrimidinic site) lyase</fullName>
        <ecNumber evidence="2">4.2.99.18</ecNumber>
    </recommendedName>
</protein>
<dbReference type="PANTHER" id="PTHR42697:SF1">
    <property type="entry name" value="ENDONUCLEASE 8"/>
    <property type="match status" value="1"/>
</dbReference>
<dbReference type="PROSITE" id="PS51066">
    <property type="entry name" value="ZF_FPG_2"/>
    <property type="match status" value="1"/>
</dbReference>
<keyword evidence="7" id="KW-0862">Zinc</keyword>
<dbReference type="InterPro" id="IPR000214">
    <property type="entry name" value="Znf_DNA_glyclase/AP_lyase"/>
</dbReference>
<dbReference type="GO" id="GO:0003684">
    <property type="term" value="F:damaged DNA binding"/>
    <property type="evidence" value="ECO:0007669"/>
    <property type="project" value="InterPro"/>
</dbReference>
<dbReference type="GO" id="GO:0008270">
    <property type="term" value="F:zinc ion binding"/>
    <property type="evidence" value="ECO:0007669"/>
    <property type="project" value="UniProtKB-KW"/>
</dbReference>
<feature type="domain" description="Formamidopyrimidine-DNA glycosylase catalytic" evidence="17">
    <location>
        <begin position="2"/>
        <end position="85"/>
    </location>
</feature>
<keyword evidence="12 18" id="KW-0326">Glycosidase</keyword>
<dbReference type="SMART" id="SM00898">
    <property type="entry name" value="Fapy_DNA_glyco"/>
    <property type="match status" value="1"/>
</dbReference>
<evidence type="ECO:0000256" key="1">
    <source>
        <dbReference type="ARBA" id="ARBA00009409"/>
    </source>
</evidence>
<dbReference type="SUPFAM" id="SSF46946">
    <property type="entry name" value="S13-like H2TH domain"/>
    <property type="match status" value="1"/>
</dbReference>
<keyword evidence="18" id="KW-0540">Nuclease</keyword>
<dbReference type="PANTHER" id="PTHR42697">
    <property type="entry name" value="ENDONUCLEASE 8"/>
    <property type="match status" value="1"/>
</dbReference>
<dbReference type="Pfam" id="PF06831">
    <property type="entry name" value="H2TH"/>
    <property type="match status" value="1"/>
</dbReference>
<dbReference type="InterPro" id="IPR015886">
    <property type="entry name" value="H2TH_FPG"/>
</dbReference>
<evidence type="ECO:0000259" key="16">
    <source>
        <dbReference type="PROSITE" id="PS51066"/>
    </source>
</evidence>
<keyword evidence="18" id="KW-0255">Endonuclease</keyword>
<keyword evidence="6 18" id="KW-0378">Hydrolase</keyword>
<evidence type="ECO:0000256" key="14">
    <source>
        <dbReference type="PROSITE-ProRule" id="PRU00391"/>
    </source>
</evidence>
<dbReference type="InterPro" id="IPR010979">
    <property type="entry name" value="Ribosomal_uS13-like_H2TH"/>
</dbReference>
<evidence type="ECO:0000256" key="3">
    <source>
        <dbReference type="ARBA" id="ARBA00022723"/>
    </source>
</evidence>
<dbReference type="GO" id="GO:0006284">
    <property type="term" value="P:base-excision repair"/>
    <property type="evidence" value="ECO:0007669"/>
    <property type="project" value="InterPro"/>
</dbReference>
<dbReference type="GO" id="GO:0000703">
    <property type="term" value="F:oxidized pyrimidine nucleobase lesion DNA N-glycosylase activity"/>
    <property type="evidence" value="ECO:0007669"/>
    <property type="project" value="TreeGrafter"/>
</dbReference>
<dbReference type="GO" id="GO:0140078">
    <property type="term" value="F:class I DNA-(apurinic or apyrimidinic site) endonuclease activity"/>
    <property type="evidence" value="ECO:0007669"/>
    <property type="project" value="UniProtKB-EC"/>
</dbReference>
<dbReference type="EMBL" id="CP012850">
    <property type="protein sequence ID" value="ALI34297.1"/>
    <property type="molecule type" value="Genomic_DNA"/>
</dbReference>
<dbReference type="PROSITE" id="PS01242">
    <property type="entry name" value="ZF_FPG_1"/>
    <property type="match status" value="1"/>
</dbReference>
<dbReference type="SUPFAM" id="SSF81624">
    <property type="entry name" value="N-terminal domain of MutM-like DNA repair proteins"/>
    <property type="match status" value="1"/>
</dbReference>
<evidence type="ECO:0000256" key="15">
    <source>
        <dbReference type="SAM" id="MobiDB-lite"/>
    </source>
</evidence>
<evidence type="ECO:0000256" key="5">
    <source>
        <dbReference type="ARBA" id="ARBA00022771"/>
    </source>
</evidence>
<proteinExistence type="inferred from homology"/>
<keyword evidence="8" id="KW-0238">DNA-binding</keyword>
<keyword evidence="9" id="KW-0234">DNA repair</keyword>
<reference evidence="19" key="1">
    <citation type="submission" date="2015-10" db="EMBL/GenBank/DDBJ databases">
        <title>Niche specialization of a soil ammonia-oxidizing archaeon, Candidatus Nitrosocosmicus oleophilus.</title>
        <authorList>
            <person name="Jung M.-Y."/>
            <person name="Rhee S.-K."/>
        </authorList>
    </citation>
    <scope>NUCLEOTIDE SEQUENCE [LARGE SCALE GENOMIC DNA]</scope>
    <source>
        <strain evidence="19">MY3</strain>
    </source>
</reference>
<evidence type="ECO:0000256" key="13">
    <source>
        <dbReference type="ARBA" id="ARBA00044632"/>
    </source>
</evidence>